<evidence type="ECO:0000313" key="3">
    <source>
        <dbReference type="Proteomes" id="UP000010880"/>
    </source>
</evidence>
<feature type="transmembrane region" description="Helical" evidence="1">
    <location>
        <begin position="90"/>
        <end position="109"/>
    </location>
</feature>
<dbReference type="Proteomes" id="UP000010880">
    <property type="component" value="Chromosome"/>
</dbReference>
<dbReference type="AlphaFoldDB" id="L0KCR0"/>
<sequence length="125" mass="14573">MNKYLRNFLVFTMGYGLFKTFNLGIIMGIYNGVIFGILGIGIFSIGLPILTRLFEKIEEYFESKEKMHRYIETFLFLSIWYGLYKAFEEGVFVGVYSGIIFGILGSIMFTKSFEQMESIFKNNRN</sequence>
<dbReference type="HOGENOM" id="CLU_1989513_0_0_9"/>
<dbReference type="EMBL" id="CP003359">
    <property type="protein sequence ID" value="AGB41858.1"/>
    <property type="molecule type" value="Genomic_DNA"/>
</dbReference>
<proteinExistence type="predicted"/>
<gene>
    <name evidence="2" type="ordered locus">Halha_1951</name>
</gene>
<reference evidence="3" key="1">
    <citation type="submission" date="2012-02" db="EMBL/GenBank/DDBJ databases">
        <title>The complete genome of Halobacteroides halobius DSM 5150.</title>
        <authorList>
            <person name="Lucas S."/>
            <person name="Copeland A."/>
            <person name="Lapidus A."/>
            <person name="Glavina del Rio T."/>
            <person name="Dalin E."/>
            <person name="Tice H."/>
            <person name="Bruce D."/>
            <person name="Goodwin L."/>
            <person name="Pitluck S."/>
            <person name="Peters L."/>
            <person name="Mikhailova N."/>
            <person name="Gu W."/>
            <person name="Kyrpides N."/>
            <person name="Mavromatis K."/>
            <person name="Ivanova N."/>
            <person name="Brettin T."/>
            <person name="Detter J.C."/>
            <person name="Han C."/>
            <person name="Larimer F."/>
            <person name="Land M."/>
            <person name="Hauser L."/>
            <person name="Markowitz V."/>
            <person name="Cheng J.-F."/>
            <person name="Hugenholtz P."/>
            <person name="Woyke T."/>
            <person name="Wu D."/>
            <person name="Tindall B."/>
            <person name="Pomrenke H."/>
            <person name="Brambilla E."/>
            <person name="Klenk H.-P."/>
            <person name="Eisen J.A."/>
        </authorList>
    </citation>
    <scope>NUCLEOTIDE SEQUENCE [LARGE SCALE GENOMIC DNA]</scope>
    <source>
        <strain evidence="3">ATCC 35273 / DSM 5150 / MD-1</strain>
    </source>
</reference>
<evidence type="ECO:0000313" key="2">
    <source>
        <dbReference type="EMBL" id="AGB41858.1"/>
    </source>
</evidence>
<protein>
    <submittedName>
        <fullName evidence="2">Uncharacterized protein</fullName>
    </submittedName>
</protein>
<name>L0KCR0_HALHC</name>
<keyword evidence="3" id="KW-1185">Reference proteome</keyword>
<dbReference type="KEGG" id="hhl:Halha_1951"/>
<evidence type="ECO:0000256" key="1">
    <source>
        <dbReference type="SAM" id="Phobius"/>
    </source>
</evidence>
<organism evidence="2 3">
    <name type="scientific">Halobacteroides halobius (strain ATCC 35273 / DSM 5150 / MD-1)</name>
    <dbReference type="NCBI Taxonomy" id="748449"/>
    <lineage>
        <taxon>Bacteria</taxon>
        <taxon>Bacillati</taxon>
        <taxon>Bacillota</taxon>
        <taxon>Clostridia</taxon>
        <taxon>Halanaerobiales</taxon>
        <taxon>Halobacteroidaceae</taxon>
        <taxon>Halobacteroides</taxon>
    </lineage>
</organism>
<keyword evidence="1" id="KW-0472">Membrane</keyword>
<accession>L0KCR0</accession>
<keyword evidence="1" id="KW-1133">Transmembrane helix</keyword>
<dbReference type="RefSeq" id="WP_015327574.1">
    <property type="nucleotide sequence ID" value="NC_019978.1"/>
</dbReference>
<keyword evidence="1" id="KW-0812">Transmembrane</keyword>